<accession>I4AQ96</accession>
<keyword evidence="2" id="KW-1185">Reference proteome</keyword>
<dbReference type="EMBL" id="CP003345">
    <property type="protein sequence ID" value="AFM06131.1"/>
    <property type="molecule type" value="Genomic_DNA"/>
</dbReference>
<reference evidence="2" key="1">
    <citation type="submission" date="2012-06" db="EMBL/GenBank/DDBJ databases">
        <title>The complete genome of Flexibacter litoralis DSM 6794.</title>
        <authorList>
            <person name="Lucas S."/>
            <person name="Copeland A."/>
            <person name="Lapidus A."/>
            <person name="Glavina del Rio T."/>
            <person name="Dalin E."/>
            <person name="Tice H."/>
            <person name="Bruce D."/>
            <person name="Goodwin L."/>
            <person name="Pitluck S."/>
            <person name="Peters L."/>
            <person name="Ovchinnikova G."/>
            <person name="Lu M."/>
            <person name="Kyrpides N."/>
            <person name="Mavromatis K."/>
            <person name="Ivanova N."/>
            <person name="Brettin T."/>
            <person name="Detter J.C."/>
            <person name="Han C."/>
            <person name="Larimer F."/>
            <person name="Land M."/>
            <person name="Hauser L."/>
            <person name="Markowitz V."/>
            <person name="Cheng J.-F."/>
            <person name="Hugenholtz P."/>
            <person name="Woyke T."/>
            <person name="Wu D."/>
            <person name="Spring S."/>
            <person name="Lang E."/>
            <person name="Kopitz M."/>
            <person name="Brambilla E."/>
            <person name="Klenk H.-P."/>
            <person name="Eisen J.A."/>
        </authorList>
    </citation>
    <scope>NUCLEOTIDE SEQUENCE [LARGE SCALE GENOMIC DNA]</scope>
    <source>
        <strain evidence="2">ATCC 23117 / DSM 6794 / NBRC 15988 / NCIMB 1366 / Sio-4</strain>
    </source>
</reference>
<dbReference type="AlphaFoldDB" id="I4AQ96"/>
<dbReference type="Proteomes" id="UP000006054">
    <property type="component" value="Chromosome"/>
</dbReference>
<protein>
    <submittedName>
        <fullName evidence="1">Uncharacterized protein</fullName>
    </submittedName>
</protein>
<evidence type="ECO:0000313" key="2">
    <source>
        <dbReference type="Proteomes" id="UP000006054"/>
    </source>
</evidence>
<dbReference type="eggNOG" id="ENOG5033D57">
    <property type="taxonomic scope" value="Bacteria"/>
</dbReference>
<name>I4AQ96_BERLS</name>
<evidence type="ECO:0000313" key="1">
    <source>
        <dbReference type="EMBL" id="AFM06131.1"/>
    </source>
</evidence>
<dbReference type="KEGG" id="fli:Fleli_3825"/>
<dbReference type="OrthoDB" id="962520at2"/>
<sequence>MKIHIAKTQYYHLQIDKEKNRIYFTILARWNGIEDFKKFFDEWKKGVDLLELNFTIHSDLRLMPKLSYEVENLFGEIQIFLVENGLLGLGEIPADNDISNLQVHRLSEKNKMPTNKFKTSKEVEKYLDELICTQVSKKS</sequence>
<dbReference type="RefSeq" id="WP_014799554.1">
    <property type="nucleotide sequence ID" value="NC_018018.1"/>
</dbReference>
<proteinExistence type="predicted"/>
<gene>
    <name evidence="1" type="ordered locus">Fleli_3825</name>
</gene>
<dbReference type="HOGENOM" id="CLU_151934_1_0_10"/>
<organism evidence="1 2">
    <name type="scientific">Bernardetia litoralis (strain ATCC 23117 / DSM 6794 / NBRC 15988 / NCIMB 1366 / Fx l1 / Sio-4)</name>
    <name type="common">Flexibacter litoralis</name>
    <dbReference type="NCBI Taxonomy" id="880071"/>
    <lineage>
        <taxon>Bacteria</taxon>
        <taxon>Pseudomonadati</taxon>
        <taxon>Bacteroidota</taxon>
        <taxon>Cytophagia</taxon>
        <taxon>Cytophagales</taxon>
        <taxon>Bernardetiaceae</taxon>
        <taxon>Bernardetia</taxon>
    </lineage>
</organism>